<gene>
    <name evidence="1" type="ORF">GCM10011491_46720</name>
</gene>
<keyword evidence="2" id="KW-1185">Reference proteome</keyword>
<reference evidence="1" key="2">
    <citation type="submission" date="2020-09" db="EMBL/GenBank/DDBJ databases">
        <authorList>
            <person name="Sun Q."/>
            <person name="Zhou Y."/>
        </authorList>
    </citation>
    <scope>NUCLEOTIDE SEQUENCE</scope>
    <source>
        <strain evidence="1">CGMCC 1.15082</strain>
    </source>
</reference>
<dbReference type="EMBL" id="BMHH01000054">
    <property type="protein sequence ID" value="GGB13716.1"/>
    <property type="molecule type" value="Genomic_DNA"/>
</dbReference>
<name>A0A916WM79_9HYPH</name>
<evidence type="ECO:0000313" key="2">
    <source>
        <dbReference type="Proteomes" id="UP000646478"/>
    </source>
</evidence>
<protein>
    <submittedName>
        <fullName evidence="1">Uncharacterized protein</fullName>
    </submittedName>
</protein>
<dbReference type="AlphaFoldDB" id="A0A916WM79"/>
<dbReference type="Proteomes" id="UP000646478">
    <property type="component" value="Unassembled WGS sequence"/>
</dbReference>
<evidence type="ECO:0000313" key="1">
    <source>
        <dbReference type="EMBL" id="GGB13716.1"/>
    </source>
</evidence>
<sequence length="50" mass="5710">MKPEFPAAATKEFLLIDLVNNLKRLAEDETQLLERAKVADLPWVISSRID</sequence>
<proteinExistence type="predicted"/>
<comment type="caution">
    <text evidence="1">The sequence shown here is derived from an EMBL/GenBank/DDBJ whole genome shotgun (WGS) entry which is preliminary data.</text>
</comment>
<organism evidence="1 2">
    <name type="scientific">Brucella endophytica</name>
    <dbReference type="NCBI Taxonomy" id="1963359"/>
    <lineage>
        <taxon>Bacteria</taxon>
        <taxon>Pseudomonadati</taxon>
        <taxon>Pseudomonadota</taxon>
        <taxon>Alphaproteobacteria</taxon>
        <taxon>Hyphomicrobiales</taxon>
        <taxon>Brucellaceae</taxon>
        <taxon>Brucella/Ochrobactrum group</taxon>
        <taxon>Brucella</taxon>
    </lineage>
</organism>
<reference evidence="1" key="1">
    <citation type="journal article" date="2014" name="Int. J. Syst. Evol. Microbiol.">
        <title>Complete genome sequence of Corynebacterium casei LMG S-19264T (=DSM 44701T), isolated from a smear-ripened cheese.</title>
        <authorList>
            <consortium name="US DOE Joint Genome Institute (JGI-PGF)"/>
            <person name="Walter F."/>
            <person name="Albersmeier A."/>
            <person name="Kalinowski J."/>
            <person name="Ruckert C."/>
        </authorList>
    </citation>
    <scope>NUCLEOTIDE SEQUENCE</scope>
    <source>
        <strain evidence="1">CGMCC 1.15082</strain>
    </source>
</reference>
<accession>A0A916WM79</accession>